<dbReference type="Proteomes" id="UP000509704">
    <property type="component" value="Chromosome 4"/>
</dbReference>
<dbReference type="InterPro" id="IPR038966">
    <property type="entry name" value="TMA17"/>
</dbReference>
<dbReference type="KEGG" id="zmk:HG535_0D01610"/>
<organism evidence="1 2">
    <name type="scientific">Zygotorulaspora mrakii</name>
    <name type="common">Zygosaccharomyces mrakii</name>
    <dbReference type="NCBI Taxonomy" id="42260"/>
    <lineage>
        <taxon>Eukaryota</taxon>
        <taxon>Fungi</taxon>
        <taxon>Dikarya</taxon>
        <taxon>Ascomycota</taxon>
        <taxon>Saccharomycotina</taxon>
        <taxon>Saccharomycetes</taxon>
        <taxon>Saccharomycetales</taxon>
        <taxon>Saccharomycetaceae</taxon>
        <taxon>Zygotorulaspora</taxon>
    </lineage>
</organism>
<dbReference type="AlphaFoldDB" id="A0A7H9B1T1"/>
<dbReference type="PANTHER" id="PTHR40422">
    <property type="entry name" value="TRANSLATION MACHINERY-ASSOCIATED PROTEIN 17"/>
    <property type="match status" value="1"/>
</dbReference>
<dbReference type="GO" id="GO:0070682">
    <property type="term" value="P:proteasome regulatory particle assembly"/>
    <property type="evidence" value="ECO:0007669"/>
    <property type="project" value="InterPro"/>
</dbReference>
<proteinExistence type="predicted"/>
<protein>
    <submittedName>
        <fullName evidence="1">Uncharacterized protein</fullName>
    </submittedName>
</protein>
<dbReference type="GO" id="GO:0030674">
    <property type="term" value="F:protein-macromolecule adaptor activity"/>
    <property type="evidence" value="ECO:0007669"/>
    <property type="project" value="TreeGrafter"/>
</dbReference>
<dbReference type="GeneID" id="59236177"/>
<gene>
    <name evidence="1" type="ORF">HG535_0D01610</name>
</gene>
<reference evidence="1 2" key="1">
    <citation type="submission" date="2020-07" db="EMBL/GenBank/DDBJ databases">
        <title>The yeast mating-type switching endonuclease HO is a domesticated member of an unorthodox homing genetic element family.</title>
        <authorList>
            <person name="Coughlan A.Y."/>
            <person name="Lombardi L."/>
            <person name="Braun-Galleani S."/>
            <person name="Martos A.R."/>
            <person name="Galeote V."/>
            <person name="Bigey F."/>
            <person name="Dequin S."/>
            <person name="Byrne K.P."/>
            <person name="Wolfe K.H."/>
        </authorList>
    </citation>
    <scope>NUCLEOTIDE SEQUENCE [LARGE SCALE GENOMIC DNA]</scope>
    <source>
        <strain evidence="1 2">NRRL Y-6702</strain>
    </source>
</reference>
<evidence type="ECO:0000313" key="1">
    <source>
        <dbReference type="EMBL" id="QLG72453.1"/>
    </source>
</evidence>
<dbReference type="PANTHER" id="PTHR40422:SF1">
    <property type="entry name" value="TRANSLATION MACHINERY-ASSOCIATED PROTEIN 17"/>
    <property type="match status" value="1"/>
</dbReference>
<dbReference type="OrthoDB" id="548474at2759"/>
<dbReference type="RefSeq" id="XP_037144181.1">
    <property type="nucleotide sequence ID" value="XM_037288286.1"/>
</dbReference>
<sequence length="121" mass="13877">MCSAGGIRRPVQIEEFKTAIGEMTKEELTRLEQEIENSISHLNRSNSRLQRYIAKLQGTHAGGDEEESEELDMEKVEDGDLQLYQESLRENDILLKNSVERLEALRQEDLYRSSHSGTPEV</sequence>
<name>A0A7H9B1T1_ZYGMR</name>
<accession>A0A7H9B1T1</accession>
<evidence type="ECO:0000313" key="2">
    <source>
        <dbReference type="Proteomes" id="UP000509704"/>
    </source>
</evidence>
<dbReference type="EMBL" id="CP058607">
    <property type="protein sequence ID" value="QLG72453.1"/>
    <property type="molecule type" value="Genomic_DNA"/>
</dbReference>
<keyword evidence="2" id="KW-1185">Reference proteome</keyword>